<dbReference type="Pfam" id="PF00486">
    <property type="entry name" value="Trans_reg_C"/>
    <property type="match status" value="1"/>
</dbReference>
<feature type="modified residue" description="4-aspartylphosphate" evidence="2">
    <location>
        <position position="51"/>
    </location>
</feature>
<dbReference type="GO" id="GO:0005829">
    <property type="term" value="C:cytosol"/>
    <property type="evidence" value="ECO:0007669"/>
    <property type="project" value="TreeGrafter"/>
</dbReference>
<comment type="caution">
    <text evidence="6">The sequence shown here is derived from an EMBL/GenBank/DDBJ whole genome shotgun (WGS) entry which is preliminary data.</text>
</comment>
<feature type="domain" description="OmpR/PhoB-type" evidence="5">
    <location>
        <begin position="124"/>
        <end position="217"/>
    </location>
</feature>
<dbReference type="PROSITE" id="PS51755">
    <property type="entry name" value="OMPR_PHOB"/>
    <property type="match status" value="1"/>
</dbReference>
<protein>
    <submittedName>
        <fullName evidence="6">Transcriptional regulator</fullName>
    </submittedName>
</protein>
<name>A0A099F1P5_9RHOB</name>
<keyword evidence="7" id="KW-1185">Reference proteome</keyword>
<dbReference type="PANTHER" id="PTHR48111">
    <property type="entry name" value="REGULATOR OF RPOS"/>
    <property type="match status" value="1"/>
</dbReference>
<dbReference type="Gene3D" id="3.40.50.2300">
    <property type="match status" value="1"/>
</dbReference>
<dbReference type="PROSITE" id="PS50110">
    <property type="entry name" value="RESPONSE_REGULATORY"/>
    <property type="match status" value="1"/>
</dbReference>
<dbReference type="AlphaFoldDB" id="A0A099F1P5"/>
<dbReference type="SMART" id="SM00862">
    <property type="entry name" value="Trans_reg_C"/>
    <property type="match status" value="1"/>
</dbReference>
<dbReference type="InterPro" id="IPR039420">
    <property type="entry name" value="WalR-like"/>
</dbReference>
<sequence length="217" mass="23234">MRLLIVEDSAPLAQAVARHLSAQGHAVDIAGSIAEAEEALAVADYALMLLDLGLPDGSGLGLLRACRAAGDATPVIVATARDQISDRIAGLDAGADDYVVKPYDLDELSARIRANARRGQDAPSPVVELGGVSVDRARRRVFRGPEEIRLTQREWALFDTLVGARGRVLGKPALEEALFAFDAEIEGNAVEVYVSRLRRKLGAKVIETRRGLGYLVP</sequence>
<dbReference type="RefSeq" id="WP_036720758.1">
    <property type="nucleotide sequence ID" value="NZ_JRKS01000045.1"/>
</dbReference>
<dbReference type="OrthoDB" id="9802426at2"/>
<dbReference type="GO" id="GO:0000976">
    <property type="term" value="F:transcription cis-regulatory region binding"/>
    <property type="evidence" value="ECO:0007669"/>
    <property type="project" value="TreeGrafter"/>
</dbReference>
<keyword evidence="1 3" id="KW-0238">DNA-binding</keyword>
<evidence type="ECO:0000256" key="1">
    <source>
        <dbReference type="ARBA" id="ARBA00023125"/>
    </source>
</evidence>
<organism evidence="6 7">
    <name type="scientific">Paracoccus sphaerophysae</name>
    <dbReference type="NCBI Taxonomy" id="690417"/>
    <lineage>
        <taxon>Bacteria</taxon>
        <taxon>Pseudomonadati</taxon>
        <taxon>Pseudomonadota</taxon>
        <taxon>Alphaproteobacteria</taxon>
        <taxon>Rhodobacterales</taxon>
        <taxon>Paracoccaceae</taxon>
        <taxon>Paracoccus</taxon>
    </lineage>
</organism>
<dbReference type="Gene3D" id="1.10.10.10">
    <property type="entry name" value="Winged helix-like DNA-binding domain superfamily/Winged helix DNA-binding domain"/>
    <property type="match status" value="1"/>
</dbReference>
<dbReference type="GO" id="GO:0032993">
    <property type="term" value="C:protein-DNA complex"/>
    <property type="evidence" value="ECO:0007669"/>
    <property type="project" value="TreeGrafter"/>
</dbReference>
<dbReference type="InterPro" id="IPR036388">
    <property type="entry name" value="WH-like_DNA-bd_sf"/>
</dbReference>
<evidence type="ECO:0000256" key="2">
    <source>
        <dbReference type="PROSITE-ProRule" id="PRU00169"/>
    </source>
</evidence>
<dbReference type="InterPro" id="IPR011006">
    <property type="entry name" value="CheY-like_superfamily"/>
</dbReference>
<dbReference type="PANTHER" id="PTHR48111:SF36">
    <property type="entry name" value="TRANSCRIPTIONAL REGULATORY PROTEIN CUTR"/>
    <property type="match status" value="1"/>
</dbReference>
<proteinExistence type="predicted"/>
<reference evidence="6 7" key="1">
    <citation type="submission" date="2014-09" db="EMBL/GenBank/DDBJ databases">
        <authorList>
            <person name="McGinnis J.M."/>
            <person name="Wolfgang W.J."/>
        </authorList>
    </citation>
    <scope>NUCLEOTIDE SEQUENCE [LARGE SCALE GENOMIC DNA]</scope>
    <source>
        <strain evidence="6 7">HAMBI 3106</strain>
    </source>
</reference>
<keyword evidence="2" id="KW-0597">Phosphoprotein</keyword>
<feature type="DNA-binding region" description="OmpR/PhoB-type" evidence="3">
    <location>
        <begin position="124"/>
        <end position="217"/>
    </location>
</feature>
<evidence type="ECO:0000313" key="7">
    <source>
        <dbReference type="Proteomes" id="UP000029917"/>
    </source>
</evidence>
<accession>A0A099F1P5</accession>
<evidence type="ECO:0000259" key="4">
    <source>
        <dbReference type="PROSITE" id="PS50110"/>
    </source>
</evidence>
<evidence type="ECO:0000313" key="6">
    <source>
        <dbReference type="EMBL" id="KGJ04052.1"/>
    </source>
</evidence>
<dbReference type="SUPFAM" id="SSF52172">
    <property type="entry name" value="CheY-like"/>
    <property type="match status" value="1"/>
</dbReference>
<dbReference type="GO" id="GO:0006355">
    <property type="term" value="P:regulation of DNA-templated transcription"/>
    <property type="evidence" value="ECO:0007669"/>
    <property type="project" value="InterPro"/>
</dbReference>
<dbReference type="Gene3D" id="6.10.250.690">
    <property type="match status" value="1"/>
</dbReference>
<dbReference type="EMBL" id="JRKS01000045">
    <property type="protein sequence ID" value="KGJ04052.1"/>
    <property type="molecule type" value="Genomic_DNA"/>
</dbReference>
<dbReference type="STRING" id="690417.IC63_12480"/>
<dbReference type="Pfam" id="PF00072">
    <property type="entry name" value="Response_reg"/>
    <property type="match status" value="1"/>
</dbReference>
<evidence type="ECO:0000256" key="3">
    <source>
        <dbReference type="PROSITE-ProRule" id="PRU01091"/>
    </source>
</evidence>
<feature type="domain" description="Response regulatory" evidence="4">
    <location>
        <begin position="2"/>
        <end position="116"/>
    </location>
</feature>
<reference evidence="6 7" key="2">
    <citation type="submission" date="2014-10" db="EMBL/GenBank/DDBJ databases">
        <title>Paracoccus sanguinis sp. nov., isolated from clinical specimens of New York State patients.</title>
        <authorList>
            <person name="Mingle L.A."/>
            <person name="Cole J.A."/>
            <person name="Lapierre P."/>
            <person name="Musser K.A."/>
        </authorList>
    </citation>
    <scope>NUCLEOTIDE SEQUENCE [LARGE SCALE GENOMIC DNA]</scope>
    <source>
        <strain evidence="6 7">HAMBI 3106</strain>
    </source>
</reference>
<dbReference type="InterPro" id="IPR001789">
    <property type="entry name" value="Sig_transdc_resp-reg_receiver"/>
</dbReference>
<dbReference type="GO" id="GO:0000156">
    <property type="term" value="F:phosphorelay response regulator activity"/>
    <property type="evidence" value="ECO:0007669"/>
    <property type="project" value="TreeGrafter"/>
</dbReference>
<evidence type="ECO:0000259" key="5">
    <source>
        <dbReference type="PROSITE" id="PS51755"/>
    </source>
</evidence>
<dbReference type="InterPro" id="IPR001867">
    <property type="entry name" value="OmpR/PhoB-type_DNA-bd"/>
</dbReference>
<dbReference type="CDD" id="cd00383">
    <property type="entry name" value="trans_reg_C"/>
    <property type="match status" value="1"/>
</dbReference>
<dbReference type="SMART" id="SM00448">
    <property type="entry name" value="REC"/>
    <property type="match status" value="1"/>
</dbReference>
<gene>
    <name evidence="6" type="ORF">IC63_12480</name>
</gene>
<dbReference type="Proteomes" id="UP000029917">
    <property type="component" value="Unassembled WGS sequence"/>
</dbReference>